<feature type="domain" description="PIG-P" evidence="7">
    <location>
        <begin position="244"/>
        <end position="409"/>
    </location>
</feature>
<keyword evidence="4 6" id="KW-0472">Membrane</keyword>
<feature type="compositionally biased region" description="Acidic residues" evidence="5">
    <location>
        <begin position="89"/>
        <end position="112"/>
    </location>
</feature>
<accession>A0A162X793</accession>
<evidence type="ECO:0000256" key="2">
    <source>
        <dbReference type="ARBA" id="ARBA00022692"/>
    </source>
</evidence>
<dbReference type="GO" id="GO:0005783">
    <property type="term" value="C:endoplasmic reticulum"/>
    <property type="evidence" value="ECO:0007669"/>
    <property type="project" value="TreeGrafter"/>
</dbReference>
<feature type="transmembrane region" description="Helical" evidence="6">
    <location>
        <begin position="286"/>
        <end position="306"/>
    </location>
</feature>
<feature type="compositionally biased region" description="Polar residues" evidence="5">
    <location>
        <begin position="14"/>
        <end position="26"/>
    </location>
</feature>
<comment type="subcellular location">
    <subcellularLocation>
        <location evidence="1">Membrane</location>
        <topology evidence="1">Multi-pass membrane protein</topology>
    </subcellularLocation>
</comment>
<feature type="region of interest" description="Disordered" evidence="5">
    <location>
        <begin position="187"/>
        <end position="221"/>
    </location>
</feature>
<dbReference type="AlphaFoldDB" id="A0A162X793"/>
<dbReference type="Proteomes" id="UP000076837">
    <property type="component" value="Unassembled WGS sequence"/>
</dbReference>
<feature type="compositionally biased region" description="Polar residues" evidence="5">
    <location>
        <begin position="209"/>
        <end position="221"/>
    </location>
</feature>
<sequence length="413" mass="44196">MSSSNRGQVPPGFQSKSTPNLPTLASLQDARESAAHQHARSAVSPPRITSPRSPLANGPASVEDKEDEEEEDPFALEDSEGSESGVGEGEGEGGGEGEGDGEGEGEGDGEGEGEGKGEGDGKGDGDGDGDAHQEVDSPATSRPLYTSRSHTQLPRQPATALYPPFYNRPPVPLPPSPSLTSLLRPAFSAATSRPTTPDSSDVELPSAYSHGTNTPTSSTTNLARITNSARNAPTVPRASPKVPTYEYYGFAVYLGSSAAFLMYILWAYVPAPLLHQMGIWWYPDRWWALAVPCWLVALVIYIYVALASYNTRYLTLPLNSCENLVDETAQVAVVDRKTRQIARSPVFGIDRTNTNTSDQDASNRSVGRSDSFSAYQFSADESVDWKSIWNVGTDAVMDVPIGGVCEILYGGDR</sequence>
<organism evidence="8 9">
    <name type="scientific">Didymella rabiei</name>
    <name type="common">Chickpea ascochyta blight fungus</name>
    <name type="synonym">Mycosphaerella rabiei</name>
    <dbReference type="NCBI Taxonomy" id="5454"/>
    <lineage>
        <taxon>Eukaryota</taxon>
        <taxon>Fungi</taxon>
        <taxon>Dikarya</taxon>
        <taxon>Ascomycota</taxon>
        <taxon>Pezizomycotina</taxon>
        <taxon>Dothideomycetes</taxon>
        <taxon>Pleosporomycetidae</taxon>
        <taxon>Pleosporales</taxon>
        <taxon>Pleosporineae</taxon>
        <taxon>Didymellaceae</taxon>
        <taxon>Ascochyta</taxon>
    </lineage>
</organism>
<dbReference type="OrthoDB" id="690928at2759"/>
<evidence type="ECO:0000256" key="4">
    <source>
        <dbReference type="ARBA" id="ARBA00023136"/>
    </source>
</evidence>
<feature type="compositionally biased region" description="Polar residues" evidence="5">
    <location>
        <begin position="138"/>
        <end position="154"/>
    </location>
</feature>
<keyword evidence="3 6" id="KW-1133">Transmembrane helix</keyword>
<feature type="compositionally biased region" description="Acidic residues" evidence="5">
    <location>
        <begin position="64"/>
        <end position="81"/>
    </location>
</feature>
<evidence type="ECO:0000256" key="3">
    <source>
        <dbReference type="ARBA" id="ARBA00022989"/>
    </source>
</evidence>
<dbReference type="GO" id="GO:0006506">
    <property type="term" value="P:GPI anchor biosynthetic process"/>
    <property type="evidence" value="ECO:0007669"/>
    <property type="project" value="TreeGrafter"/>
</dbReference>
<feature type="transmembrane region" description="Helical" evidence="6">
    <location>
        <begin position="247"/>
        <end position="266"/>
    </location>
</feature>
<gene>
    <name evidence="8" type="ORF">ST47_g9488</name>
</gene>
<evidence type="ECO:0000256" key="5">
    <source>
        <dbReference type="SAM" id="MobiDB-lite"/>
    </source>
</evidence>
<evidence type="ECO:0000259" key="7">
    <source>
        <dbReference type="Pfam" id="PF08510"/>
    </source>
</evidence>
<keyword evidence="9" id="KW-1185">Reference proteome</keyword>
<feature type="region of interest" description="Disordered" evidence="5">
    <location>
        <begin position="1"/>
        <end position="166"/>
    </location>
</feature>
<dbReference type="PANTHER" id="PTHR46346:SF1">
    <property type="entry name" value="PHOSPHATIDYLINOSITOL N-ACETYLGLUCOSAMINYLTRANSFERASE SUBUNIT P"/>
    <property type="match status" value="1"/>
</dbReference>
<evidence type="ECO:0000256" key="1">
    <source>
        <dbReference type="ARBA" id="ARBA00004141"/>
    </source>
</evidence>
<reference evidence="8 9" key="1">
    <citation type="journal article" date="2016" name="Sci. Rep.">
        <title>Draft genome sequencing and secretome analysis of fungal phytopathogen Ascochyta rabiei provides insight into the necrotrophic effector repertoire.</title>
        <authorList>
            <person name="Verma S."/>
            <person name="Gazara R.K."/>
            <person name="Nizam S."/>
            <person name="Parween S."/>
            <person name="Chattopadhyay D."/>
            <person name="Verma P.K."/>
        </authorList>
    </citation>
    <scope>NUCLEOTIDE SEQUENCE [LARGE SCALE GENOMIC DNA]</scope>
    <source>
        <strain evidence="8 9">ArDII</strain>
    </source>
</reference>
<proteinExistence type="predicted"/>
<dbReference type="EMBL" id="JYNV01000295">
    <property type="protein sequence ID" value="KZM19382.1"/>
    <property type="molecule type" value="Genomic_DNA"/>
</dbReference>
<dbReference type="Pfam" id="PF08510">
    <property type="entry name" value="PIG-P"/>
    <property type="match status" value="1"/>
</dbReference>
<dbReference type="InterPro" id="IPR052263">
    <property type="entry name" value="GPI_Anchor_Biosynth"/>
</dbReference>
<dbReference type="PANTHER" id="PTHR46346">
    <property type="entry name" value="PHOSPHATIDYLINOSITOL N-ACETYLGLUCOSAMINYLTRANSFERASE SUBUNIT P"/>
    <property type="match status" value="1"/>
</dbReference>
<dbReference type="STRING" id="5454.A0A162X793"/>
<keyword evidence="2 6" id="KW-0812">Transmembrane</keyword>
<dbReference type="GO" id="GO:0016020">
    <property type="term" value="C:membrane"/>
    <property type="evidence" value="ECO:0007669"/>
    <property type="project" value="UniProtKB-SubCell"/>
</dbReference>
<dbReference type="InterPro" id="IPR013717">
    <property type="entry name" value="PIG-P"/>
</dbReference>
<comment type="caution">
    <text evidence="8">The sequence shown here is derived from an EMBL/GenBank/DDBJ whole genome shotgun (WGS) entry which is preliminary data.</text>
</comment>
<name>A0A162X793_DIDRA</name>
<protein>
    <recommendedName>
        <fullName evidence="7">PIG-P domain-containing protein</fullName>
    </recommendedName>
</protein>
<evidence type="ECO:0000313" key="9">
    <source>
        <dbReference type="Proteomes" id="UP000076837"/>
    </source>
</evidence>
<feature type="compositionally biased region" description="Basic and acidic residues" evidence="5">
    <location>
        <begin position="113"/>
        <end position="135"/>
    </location>
</feature>
<evidence type="ECO:0000313" key="8">
    <source>
        <dbReference type="EMBL" id="KZM19382.1"/>
    </source>
</evidence>
<feature type="compositionally biased region" description="Polar residues" evidence="5">
    <location>
        <begin position="189"/>
        <end position="199"/>
    </location>
</feature>
<evidence type="ECO:0000256" key="6">
    <source>
        <dbReference type="SAM" id="Phobius"/>
    </source>
</evidence>